<dbReference type="EMBL" id="ML210873">
    <property type="protein sequence ID" value="TFK16383.1"/>
    <property type="molecule type" value="Genomic_DNA"/>
</dbReference>
<proteinExistence type="predicted"/>
<organism evidence="1 2">
    <name type="scientific">Coprinopsis marcescibilis</name>
    <name type="common">Agaric fungus</name>
    <name type="synonym">Psathyrella marcescibilis</name>
    <dbReference type="NCBI Taxonomy" id="230819"/>
    <lineage>
        <taxon>Eukaryota</taxon>
        <taxon>Fungi</taxon>
        <taxon>Dikarya</taxon>
        <taxon>Basidiomycota</taxon>
        <taxon>Agaricomycotina</taxon>
        <taxon>Agaricomycetes</taxon>
        <taxon>Agaricomycetidae</taxon>
        <taxon>Agaricales</taxon>
        <taxon>Agaricineae</taxon>
        <taxon>Psathyrellaceae</taxon>
        <taxon>Coprinopsis</taxon>
    </lineage>
</organism>
<protein>
    <submittedName>
        <fullName evidence="1">Uncharacterized protein</fullName>
    </submittedName>
</protein>
<evidence type="ECO:0000313" key="1">
    <source>
        <dbReference type="EMBL" id="TFK16383.1"/>
    </source>
</evidence>
<accession>A0A5C3K9W3</accession>
<name>A0A5C3K9W3_COPMA</name>
<feature type="non-terminal residue" evidence="1">
    <location>
        <position position="210"/>
    </location>
</feature>
<dbReference type="AlphaFoldDB" id="A0A5C3K9W3"/>
<gene>
    <name evidence="1" type="ORF">FA15DRAFT_698776</name>
</gene>
<evidence type="ECO:0000313" key="2">
    <source>
        <dbReference type="Proteomes" id="UP000307440"/>
    </source>
</evidence>
<reference evidence="1 2" key="1">
    <citation type="journal article" date="2019" name="Nat. Ecol. Evol.">
        <title>Megaphylogeny resolves global patterns of mushroom evolution.</title>
        <authorList>
            <person name="Varga T."/>
            <person name="Krizsan K."/>
            <person name="Foldi C."/>
            <person name="Dima B."/>
            <person name="Sanchez-Garcia M."/>
            <person name="Sanchez-Ramirez S."/>
            <person name="Szollosi G.J."/>
            <person name="Szarkandi J.G."/>
            <person name="Papp V."/>
            <person name="Albert L."/>
            <person name="Andreopoulos W."/>
            <person name="Angelini C."/>
            <person name="Antonin V."/>
            <person name="Barry K.W."/>
            <person name="Bougher N.L."/>
            <person name="Buchanan P."/>
            <person name="Buyck B."/>
            <person name="Bense V."/>
            <person name="Catcheside P."/>
            <person name="Chovatia M."/>
            <person name="Cooper J."/>
            <person name="Damon W."/>
            <person name="Desjardin D."/>
            <person name="Finy P."/>
            <person name="Geml J."/>
            <person name="Haridas S."/>
            <person name="Hughes K."/>
            <person name="Justo A."/>
            <person name="Karasinski D."/>
            <person name="Kautmanova I."/>
            <person name="Kiss B."/>
            <person name="Kocsube S."/>
            <person name="Kotiranta H."/>
            <person name="LaButti K.M."/>
            <person name="Lechner B.E."/>
            <person name="Liimatainen K."/>
            <person name="Lipzen A."/>
            <person name="Lukacs Z."/>
            <person name="Mihaltcheva S."/>
            <person name="Morgado L.N."/>
            <person name="Niskanen T."/>
            <person name="Noordeloos M.E."/>
            <person name="Ohm R.A."/>
            <person name="Ortiz-Santana B."/>
            <person name="Ovrebo C."/>
            <person name="Racz N."/>
            <person name="Riley R."/>
            <person name="Savchenko A."/>
            <person name="Shiryaev A."/>
            <person name="Soop K."/>
            <person name="Spirin V."/>
            <person name="Szebenyi C."/>
            <person name="Tomsovsky M."/>
            <person name="Tulloss R.E."/>
            <person name="Uehling J."/>
            <person name="Grigoriev I.V."/>
            <person name="Vagvolgyi C."/>
            <person name="Papp T."/>
            <person name="Martin F.M."/>
            <person name="Miettinen O."/>
            <person name="Hibbett D.S."/>
            <person name="Nagy L.G."/>
        </authorList>
    </citation>
    <scope>NUCLEOTIDE SEQUENCE [LARGE SCALE GENOMIC DNA]</scope>
    <source>
        <strain evidence="1 2">CBS 121175</strain>
    </source>
</reference>
<sequence>MNELVVCRLGVDDARSRAVKVMKPMVMESGNPIGFTALPVPLCNRGVGGWVDEKSCGEMVSVDWSVQAVVASEAERNIELVRLRTVNRTNPKVAATPPSSNTIPTLSEHIETNQRCTERYKQQSWSALVEESAWIAWFPVTIYSNIYREVHPVPGFVFLLAREMLVEHLHKFMFGVFCLAFNASHTSIDPSPEGFDQWPPKWLCSWSDAL</sequence>
<keyword evidence="2" id="KW-1185">Reference proteome</keyword>
<dbReference type="Proteomes" id="UP000307440">
    <property type="component" value="Unassembled WGS sequence"/>
</dbReference>